<gene>
    <name evidence="1" type="ORF">J2I47_23150</name>
</gene>
<evidence type="ECO:0000313" key="1">
    <source>
        <dbReference type="EMBL" id="MBO0939466.1"/>
    </source>
</evidence>
<comment type="caution">
    <text evidence="1">The sequence shown here is derived from an EMBL/GenBank/DDBJ whole genome shotgun (WGS) entry which is preliminary data.</text>
</comment>
<keyword evidence="2" id="KW-1185">Reference proteome</keyword>
<reference evidence="1" key="1">
    <citation type="submission" date="2021-03" db="EMBL/GenBank/DDBJ databases">
        <title>Fibrella sp. HMF5335 genome sequencing and assembly.</title>
        <authorList>
            <person name="Kang H."/>
            <person name="Kim H."/>
            <person name="Bae S."/>
            <person name="Joh K."/>
        </authorList>
    </citation>
    <scope>NUCLEOTIDE SEQUENCE</scope>
    <source>
        <strain evidence="1">HMF5335</strain>
    </source>
</reference>
<dbReference type="EMBL" id="JAFMYV010000014">
    <property type="protein sequence ID" value="MBO0939466.1"/>
    <property type="molecule type" value="Genomic_DNA"/>
</dbReference>
<name>A0A939GJH9_9BACT</name>
<dbReference type="AlphaFoldDB" id="A0A939GJH9"/>
<dbReference type="RefSeq" id="WP_207366992.1">
    <property type="nucleotide sequence ID" value="NZ_JAFMYV010000014.1"/>
</dbReference>
<dbReference type="Proteomes" id="UP000664034">
    <property type="component" value="Unassembled WGS sequence"/>
</dbReference>
<organism evidence="1 2">
    <name type="scientific">Fibrella rubiginis</name>
    <dbReference type="NCBI Taxonomy" id="2817060"/>
    <lineage>
        <taxon>Bacteria</taxon>
        <taxon>Pseudomonadati</taxon>
        <taxon>Bacteroidota</taxon>
        <taxon>Cytophagia</taxon>
        <taxon>Cytophagales</taxon>
        <taxon>Spirosomataceae</taxon>
        <taxon>Fibrella</taxon>
    </lineage>
</organism>
<sequence length="75" mass="8368">MKTLLFGLLLPFIFGHFPEIVPPAQPVDHLHLPGPIAFNGQTFRLSTTAQPTPTYGRQEDLPADEPIEGYHNLFV</sequence>
<accession>A0A939GJH9</accession>
<proteinExistence type="predicted"/>
<protein>
    <submittedName>
        <fullName evidence="1">Uncharacterized protein</fullName>
    </submittedName>
</protein>
<evidence type="ECO:0000313" key="2">
    <source>
        <dbReference type="Proteomes" id="UP000664034"/>
    </source>
</evidence>